<comment type="caution">
    <text evidence="4">The sequence shown here is derived from an EMBL/GenBank/DDBJ whole genome shotgun (WGS) entry which is preliminary data.</text>
</comment>
<reference evidence="4 5" key="1">
    <citation type="submission" date="2021-03" db="EMBL/GenBank/DDBJ databases">
        <title>Oceanisphaera sp. nov., isolated from the intestine.</title>
        <authorList>
            <person name="Zhao L.-H."/>
            <person name="Shi L.-F."/>
        </authorList>
    </citation>
    <scope>NUCLEOTIDE SEQUENCE [LARGE SCALE GENOMIC DNA]</scope>
    <source>
        <strain evidence="4 5">DM8</strain>
    </source>
</reference>
<dbReference type="PANTHER" id="PTHR30006">
    <property type="entry name" value="THIAMINE-BINDING PERIPLASMIC PROTEIN-RELATED"/>
    <property type="match status" value="1"/>
</dbReference>
<dbReference type="Proteomes" id="UP000664882">
    <property type="component" value="Unassembled WGS sequence"/>
</dbReference>
<name>A0ABS3NCN0_9GAMM</name>
<evidence type="ECO:0000256" key="2">
    <source>
        <dbReference type="ARBA" id="ARBA00022729"/>
    </source>
</evidence>
<evidence type="ECO:0000256" key="1">
    <source>
        <dbReference type="ARBA" id="ARBA00008520"/>
    </source>
</evidence>
<evidence type="ECO:0000313" key="4">
    <source>
        <dbReference type="EMBL" id="MBO1518133.1"/>
    </source>
</evidence>
<dbReference type="Pfam" id="PF13416">
    <property type="entry name" value="SBP_bac_8"/>
    <property type="match status" value="1"/>
</dbReference>
<dbReference type="InterPro" id="IPR006059">
    <property type="entry name" value="SBP"/>
</dbReference>
<keyword evidence="5" id="KW-1185">Reference proteome</keyword>
<evidence type="ECO:0000256" key="3">
    <source>
        <dbReference type="SAM" id="SignalP"/>
    </source>
</evidence>
<proteinExistence type="inferred from homology"/>
<comment type="similarity">
    <text evidence="1">Belongs to the bacterial solute-binding protein 1 family.</text>
</comment>
<feature type="chain" id="PRO_5047211779" evidence="3">
    <location>
        <begin position="26"/>
        <end position="339"/>
    </location>
</feature>
<gene>
    <name evidence="4" type="ORF">J3U76_00540</name>
</gene>
<dbReference type="CDD" id="cd13542">
    <property type="entry name" value="PBP2_FutA1_ilke"/>
    <property type="match status" value="1"/>
</dbReference>
<accession>A0ABS3NCN0</accession>
<dbReference type="PANTHER" id="PTHR30006:SF15">
    <property type="entry name" value="IRON-UTILIZATION PERIPLASMIC PROTEIN"/>
    <property type="match status" value="1"/>
</dbReference>
<evidence type="ECO:0000313" key="5">
    <source>
        <dbReference type="Proteomes" id="UP000664882"/>
    </source>
</evidence>
<dbReference type="InterPro" id="IPR026045">
    <property type="entry name" value="Ferric-bd"/>
</dbReference>
<sequence length="339" mass="37608">MPKTSKLGLSTAALLVASFTGQAFAEEVNVYSNRQDFLIKPIVDSFTEETGIDVNVVFMKNGMGERLEREGRLSPADVVLTVDVSRLMDVVDKDLTQAVESDILEENIPAQYRDADGKWFAVTTRARAIYSSKDRVGKRDDITYEELADPKYQGKICTRSGKHPYNVALTASMIDEHGVEYTKTWLEGLKANLARKPQGGDRDQIKAINDGVCDYALGNSYYYGVMLSDEKQRDAAEAVYINFPNQEDRGTHVNISAVALTKHAKNKESAVKFMEFLASDEAQHLYSSANHEYPVKPGADASELVSSWGDFDADTRPLADVAKHAKTAVELVDEVQYDL</sequence>
<feature type="signal peptide" evidence="3">
    <location>
        <begin position="1"/>
        <end position="25"/>
    </location>
</feature>
<dbReference type="EMBL" id="JAGDFX010000001">
    <property type="protein sequence ID" value="MBO1518133.1"/>
    <property type="molecule type" value="Genomic_DNA"/>
</dbReference>
<dbReference type="RefSeq" id="WP_208003721.1">
    <property type="nucleotide sequence ID" value="NZ_JAGDFX010000001.1"/>
</dbReference>
<dbReference type="Gene3D" id="3.40.190.10">
    <property type="entry name" value="Periplasmic binding protein-like II"/>
    <property type="match status" value="2"/>
</dbReference>
<protein>
    <submittedName>
        <fullName evidence="4">Fe(3+) ABC transporter substrate-binding protein</fullName>
    </submittedName>
</protein>
<dbReference type="PIRSF" id="PIRSF002825">
    <property type="entry name" value="CfbpA"/>
    <property type="match status" value="1"/>
</dbReference>
<keyword evidence="2 3" id="KW-0732">Signal</keyword>
<organism evidence="4 5">
    <name type="scientific">Oceanisphaera pacifica</name>
    <dbReference type="NCBI Taxonomy" id="2818389"/>
    <lineage>
        <taxon>Bacteria</taxon>
        <taxon>Pseudomonadati</taxon>
        <taxon>Pseudomonadota</taxon>
        <taxon>Gammaproteobacteria</taxon>
        <taxon>Aeromonadales</taxon>
        <taxon>Aeromonadaceae</taxon>
        <taxon>Oceanisphaera</taxon>
    </lineage>
</organism>
<dbReference type="SUPFAM" id="SSF53850">
    <property type="entry name" value="Periplasmic binding protein-like II"/>
    <property type="match status" value="1"/>
</dbReference>